<feature type="signal peptide" evidence="1">
    <location>
        <begin position="1"/>
        <end position="27"/>
    </location>
</feature>
<keyword evidence="1" id="KW-0732">Signal</keyword>
<feature type="non-terminal residue" evidence="2">
    <location>
        <position position="1"/>
    </location>
</feature>
<sequence>MLFPRACFRQWVYLVVWLWAVAMGVEAWSHTVRTYPQTGTSSSGFGITEDNYYNKYDYRFPLNIPDIKEMDLSCTYETEGSGYDPLYVYRYEKCSTTDTGVFTMD</sequence>
<evidence type="ECO:0000313" key="2">
    <source>
        <dbReference type="EMBL" id="GIQ84808.1"/>
    </source>
</evidence>
<keyword evidence="3" id="KW-1185">Reference proteome</keyword>
<reference evidence="2 3" key="1">
    <citation type="journal article" date="2018" name="PLoS ONE">
        <title>The draft genome of Kipferlia bialata reveals reductive genome evolution in fornicate parasites.</title>
        <authorList>
            <person name="Tanifuji G."/>
            <person name="Takabayashi S."/>
            <person name="Kume K."/>
            <person name="Takagi M."/>
            <person name="Nakayama T."/>
            <person name="Kamikawa R."/>
            <person name="Inagaki Y."/>
            <person name="Hashimoto T."/>
        </authorList>
    </citation>
    <scope>NUCLEOTIDE SEQUENCE [LARGE SCALE GENOMIC DNA]</scope>
    <source>
        <strain evidence="2">NY0173</strain>
    </source>
</reference>
<proteinExistence type="predicted"/>
<comment type="caution">
    <text evidence="2">The sequence shown here is derived from an EMBL/GenBank/DDBJ whole genome shotgun (WGS) entry which is preliminary data.</text>
</comment>
<evidence type="ECO:0000313" key="3">
    <source>
        <dbReference type="Proteomes" id="UP000265618"/>
    </source>
</evidence>
<name>A0A9K3GJ24_9EUKA</name>
<protein>
    <submittedName>
        <fullName evidence="2">Uncharacterized protein</fullName>
    </submittedName>
</protein>
<dbReference type="AlphaFoldDB" id="A0A9K3GJ24"/>
<dbReference type="EMBL" id="BDIP01001633">
    <property type="protein sequence ID" value="GIQ84808.1"/>
    <property type="molecule type" value="Genomic_DNA"/>
</dbReference>
<accession>A0A9K3GJ24</accession>
<dbReference type="Proteomes" id="UP000265618">
    <property type="component" value="Unassembled WGS sequence"/>
</dbReference>
<organism evidence="2 3">
    <name type="scientific">Kipferlia bialata</name>
    <dbReference type="NCBI Taxonomy" id="797122"/>
    <lineage>
        <taxon>Eukaryota</taxon>
        <taxon>Metamonada</taxon>
        <taxon>Carpediemonas-like organisms</taxon>
        <taxon>Kipferlia</taxon>
    </lineage>
</organism>
<feature type="chain" id="PRO_5039910916" evidence="1">
    <location>
        <begin position="28"/>
        <end position="105"/>
    </location>
</feature>
<evidence type="ECO:0000256" key="1">
    <source>
        <dbReference type="SAM" id="SignalP"/>
    </source>
</evidence>
<gene>
    <name evidence="2" type="ORF">KIPB_006374</name>
</gene>